<keyword evidence="2" id="KW-1185">Reference proteome</keyword>
<comment type="caution">
    <text evidence="1">The sequence shown here is derived from an EMBL/GenBank/DDBJ whole genome shotgun (WGS) entry which is preliminary data.</text>
</comment>
<organism evidence="1 2">
    <name type="scientific">Brachionus plicatilis</name>
    <name type="common">Marine rotifer</name>
    <name type="synonym">Brachionus muelleri</name>
    <dbReference type="NCBI Taxonomy" id="10195"/>
    <lineage>
        <taxon>Eukaryota</taxon>
        <taxon>Metazoa</taxon>
        <taxon>Spiralia</taxon>
        <taxon>Gnathifera</taxon>
        <taxon>Rotifera</taxon>
        <taxon>Eurotatoria</taxon>
        <taxon>Monogononta</taxon>
        <taxon>Pseudotrocha</taxon>
        <taxon>Ploima</taxon>
        <taxon>Brachionidae</taxon>
        <taxon>Brachionus</taxon>
    </lineage>
</organism>
<sequence>MDLYDNLFYLSFFLMTKCTANQQDSILLANNLTWHGSLLKPEEGHLVETRRDNLIFIRNKKSTDYFFNYQDCVGFTNIYYIIIFYSNNNLIPIIKNVLDVEELFLLDIIND</sequence>
<proteinExistence type="predicted"/>
<protein>
    <submittedName>
        <fullName evidence="1">Uncharacterized protein</fullName>
    </submittedName>
</protein>
<evidence type="ECO:0000313" key="1">
    <source>
        <dbReference type="EMBL" id="RNA23568.1"/>
    </source>
</evidence>
<evidence type="ECO:0000313" key="2">
    <source>
        <dbReference type="Proteomes" id="UP000276133"/>
    </source>
</evidence>
<dbReference type="Proteomes" id="UP000276133">
    <property type="component" value="Unassembled WGS sequence"/>
</dbReference>
<dbReference type="EMBL" id="REGN01003260">
    <property type="protein sequence ID" value="RNA23568.1"/>
    <property type="molecule type" value="Genomic_DNA"/>
</dbReference>
<reference evidence="1 2" key="1">
    <citation type="journal article" date="2018" name="Sci. Rep.">
        <title>Genomic signatures of local adaptation to the degree of environmental predictability in rotifers.</title>
        <authorList>
            <person name="Franch-Gras L."/>
            <person name="Hahn C."/>
            <person name="Garcia-Roger E.M."/>
            <person name="Carmona M.J."/>
            <person name="Serra M."/>
            <person name="Gomez A."/>
        </authorList>
    </citation>
    <scope>NUCLEOTIDE SEQUENCE [LARGE SCALE GENOMIC DNA]</scope>
    <source>
        <strain evidence="1">HYR1</strain>
    </source>
</reference>
<dbReference type="AlphaFoldDB" id="A0A3M7RJU2"/>
<gene>
    <name evidence="1" type="ORF">BpHYR1_035115</name>
</gene>
<name>A0A3M7RJU2_BRAPC</name>
<accession>A0A3M7RJU2</accession>